<proteinExistence type="predicted"/>
<accession>A0ABW0EQD3</accession>
<dbReference type="EMBL" id="JBHSKF010000006">
    <property type="protein sequence ID" value="MFC5288240.1"/>
    <property type="molecule type" value="Genomic_DNA"/>
</dbReference>
<dbReference type="Proteomes" id="UP001596157">
    <property type="component" value="Unassembled WGS sequence"/>
</dbReference>
<name>A0ABW0EQD3_9PSEU</name>
<evidence type="ECO:0000313" key="2">
    <source>
        <dbReference type="Proteomes" id="UP001596157"/>
    </source>
</evidence>
<keyword evidence="2" id="KW-1185">Reference proteome</keyword>
<comment type="caution">
    <text evidence="1">The sequence shown here is derived from an EMBL/GenBank/DDBJ whole genome shotgun (WGS) entry which is preliminary data.</text>
</comment>
<dbReference type="RefSeq" id="WP_378248024.1">
    <property type="nucleotide sequence ID" value="NZ_JBHSKF010000006.1"/>
</dbReference>
<organism evidence="1 2">
    <name type="scientific">Actinokineospora guangxiensis</name>
    <dbReference type="NCBI Taxonomy" id="1490288"/>
    <lineage>
        <taxon>Bacteria</taxon>
        <taxon>Bacillati</taxon>
        <taxon>Actinomycetota</taxon>
        <taxon>Actinomycetes</taxon>
        <taxon>Pseudonocardiales</taxon>
        <taxon>Pseudonocardiaceae</taxon>
        <taxon>Actinokineospora</taxon>
    </lineage>
</organism>
<evidence type="ECO:0000313" key="1">
    <source>
        <dbReference type="EMBL" id="MFC5288240.1"/>
    </source>
</evidence>
<gene>
    <name evidence="1" type="ORF">ACFPM7_14365</name>
</gene>
<sequence>MEFIPLAGFGRTHRFPVAEIAAVEPGGGRPAWLRIRRRDGAEAVFIVARRRTTTILERDVSARDDAVVAIRARLA</sequence>
<protein>
    <submittedName>
        <fullName evidence="1">Uncharacterized protein</fullName>
    </submittedName>
</protein>
<reference evidence="2" key="1">
    <citation type="journal article" date="2019" name="Int. J. Syst. Evol. Microbiol.">
        <title>The Global Catalogue of Microorganisms (GCM) 10K type strain sequencing project: providing services to taxonomists for standard genome sequencing and annotation.</title>
        <authorList>
            <consortium name="The Broad Institute Genomics Platform"/>
            <consortium name="The Broad Institute Genome Sequencing Center for Infectious Disease"/>
            <person name="Wu L."/>
            <person name="Ma J."/>
        </authorList>
    </citation>
    <scope>NUCLEOTIDE SEQUENCE [LARGE SCALE GENOMIC DNA]</scope>
    <source>
        <strain evidence="2">CCUG 59778</strain>
    </source>
</reference>